<feature type="transmembrane region" description="Helical" evidence="1">
    <location>
        <begin position="126"/>
        <end position="147"/>
    </location>
</feature>
<accession>A0ABZ2X144</accession>
<dbReference type="Pfam" id="PF20684">
    <property type="entry name" value="Fung_rhodopsin"/>
    <property type="match status" value="1"/>
</dbReference>
<organism evidence="3 4">
    <name type="scientific">Fusarium acuminatum</name>
    <dbReference type="NCBI Taxonomy" id="5515"/>
    <lineage>
        <taxon>Eukaryota</taxon>
        <taxon>Fungi</taxon>
        <taxon>Dikarya</taxon>
        <taxon>Ascomycota</taxon>
        <taxon>Pezizomycotina</taxon>
        <taxon>Sordariomycetes</taxon>
        <taxon>Hypocreomycetidae</taxon>
        <taxon>Hypocreales</taxon>
        <taxon>Nectriaceae</taxon>
        <taxon>Fusarium</taxon>
        <taxon>Fusarium tricinctum species complex</taxon>
    </lineage>
</organism>
<feature type="transmembrane region" description="Helical" evidence="1">
    <location>
        <begin position="20"/>
        <end position="38"/>
    </location>
</feature>
<reference evidence="3 4" key="1">
    <citation type="submission" date="2024-04" db="EMBL/GenBank/DDBJ databases">
        <title>Complete genome sequence of Fusarium acuminatum.</title>
        <authorList>
            <person name="Lan B."/>
        </authorList>
    </citation>
    <scope>NUCLEOTIDE SEQUENCE [LARGE SCALE GENOMIC DNA]</scope>
    <source>
        <strain evidence="3">1A</strain>
    </source>
</reference>
<keyword evidence="1" id="KW-0472">Membrane</keyword>
<dbReference type="PANTHER" id="PTHR38794">
    <property type="entry name" value="INTEGRAL MEMBRANE PROTEIN"/>
    <property type="match status" value="1"/>
</dbReference>
<proteinExistence type="predicted"/>
<keyword evidence="1" id="KW-0812">Transmembrane</keyword>
<dbReference type="InterPro" id="IPR049326">
    <property type="entry name" value="Rhodopsin_dom_fungi"/>
</dbReference>
<evidence type="ECO:0000313" key="3">
    <source>
        <dbReference type="EMBL" id="WZH45802.1"/>
    </source>
</evidence>
<evidence type="ECO:0000259" key="2">
    <source>
        <dbReference type="Pfam" id="PF20684"/>
    </source>
</evidence>
<keyword evidence="1" id="KW-1133">Transmembrane helix</keyword>
<dbReference type="EMBL" id="CP151263">
    <property type="protein sequence ID" value="WZH45802.1"/>
    <property type="molecule type" value="Genomic_DNA"/>
</dbReference>
<feature type="transmembrane region" description="Helical" evidence="1">
    <location>
        <begin position="238"/>
        <end position="261"/>
    </location>
</feature>
<protein>
    <recommendedName>
        <fullName evidence="2">Rhodopsin domain-containing protein</fullName>
    </recommendedName>
</protein>
<feature type="domain" description="Rhodopsin" evidence="2">
    <location>
        <begin position="34"/>
        <end position="265"/>
    </location>
</feature>
<sequence>MLLPREHATTANKAPIVRAMTALLMVITILAATLRIATRLTIVGSLGLDDGLVAASAVLAIVQSIVVIFEGSAGLGIRHGLHVDQVTLILKSQYASDILFIAVVYLAKISATRTIWSMAPRERQRLILITEAFISAWALVSILVTVFQCSLPKPWDYIYGICFNRAIFWTVVDILNIITDIIITGILIDMFKSLQTPRSKKLLVIATFGCRILITPAIISHIYYLRKATELGNPIFDMWAPAVIVQIMQCMSIVVTCVPFLKPLMDSLESGQMNAGDGLQTRGKGSFSKAQTGDTVGQRHFAPQNLRAISSLASNASCRKRNYEIVIGGSWGDKQDAGTTATVTVLPTKPRDTWDGQSHTSQSVLVQQTWHVEIERLDDASEVIG</sequence>
<keyword evidence="4" id="KW-1185">Reference proteome</keyword>
<feature type="transmembrane region" description="Helical" evidence="1">
    <location>
        <begin position="167"/>
        <end position="190"/>
    </location>
</feature>
<dbReference type="Proteomes" id="UP001489902">
    <property type="component" value="Chromosome 4"/>
</dbReference>
<name>A0ABZ2X144_9HYPO</name>
<gene>
    <name evidence="3" type="ORF">QYS62_006870</name>
</gene>
<feature type="transmembrane region" description="Helical" evidence="1">
    <location>
        <begin position="202"/>
        <end position="226"/>
    </location>
</feature>
<evidence type="ECO:0000256" key="1">
    <source>
        <dbReference type="SAM" id="Phobius"/>
    </source>
</evidence>
<evidence type="ECO:0000313" key="4">
    <source>
        <dbReference type="Proteomes" id="UP001489902"/>
    </source>
</evidence>
<dbReference type="PANTHER" id="PTHR38794:SF1">
    <property type="entry name" value="INTEGRAL MEMBRANE PROTEIN"/>
    <property type="match status" value="1"/>
</dbReference>
<feature type="transmembrane region" description="Helical" evidence="1">
    <location>
        <begin position="50"/>
        <end position="69"/>
    </location>
</feature>